<dbReference type="Pfam" id="PF07670">
    <property type="entry name" value="Gate"/>
    <property type="match status" value="1"/>
</dbReference>
<evidence type="ECO:0000256" key="1">
    <source>
        <dbReference type="SAM" id="Phobius"/>
    </source>
</evidence>
<evidence type="ECO:0000313" key="3">
    <source>
        <dbReference type="EMBL" id="HJE19967.1"/>
    </source>
</evidence>
<dbReference type="EMBL" id="DYYI01000071">
    <property type="protein sequence ID" value="HJE19967.1"/>
    <property type="molecule type" value="Genomic_DNA"/>
</dbReference>
<keyword evidence="1" id="KW-1133">Transmembrane helix</keyword>
<accession>A0A921DXF0</accession>
<gene>
    <name evidence="3" type="ORF">K8V35_06410</name>
</gene>
<feature type="transmembrane region" description="Helical" evidence="1">
    <location>
        <begin position="83"/>
        <end position="110"/>
    </location>
</feature>
<dbReference type="InterPro" id="IPR011642">
    <property type="entry name" value="Gate_dom"/>
</dbReference>
<feature type="transmembrane region" description="Helical" evidence="1">
    <location>
        <begin position="207"/>
        <end position="227"/>
    </location>
</feature>
<reference evidence="3" key="1">
    <citation type="journal article" date="2021" name="PeerJ">
        <title>Extensive microbial diversity within the chicken gut microbiome revealed by metagenomics and culture.</title>
        <authorList>
            <person name="Gilroy R."/>
            <person name="Ravi A."/>
            <person name="Getino M."/>
            <person name="Pursley I."/>
            <person name="Horton D.L."/>
            <person name="Alikhan N.F."/>
            <person name="Baker D."/>
            <person name="Gharbi K."/>
            <person name="Hall N."/>
            <person name="Watson M."/>
            <person name="Adriaenssens E.M."/>
            <person name="Foster-Nyarko E."/>
            <person name="Jarju S."/>
            <person name="Secka A."/>
            <person name="Antonio M."/>
            <person name="Oren A."/>
            <person name="Chaudhuri R.R."/>
            <person name="La Ragione R."/>
            <person name="Hildebrand F."/>
            <person name="Pallen M.J."/>
        </authorList>
    </citation>
    <scope>NUCLEOTIDE SEQUENCE</scope>
    <source>
        <strain evidence="3">6019</strain>
    </source>
</reference>
<reference evidence="3" key="2">
    <citation type="submission" date="2021-09" db="EMBL/GenBank/DDBJ databases">
        <authorList>
            <person name="Gilroy R."/>
        </authorList>
    </citation>
    <scope>NUCLEOTIDE SEQUENCE</scope>
    <source>
        <strain evidence="3">6019</strain>
    </source>
</reference>
<protein>
    <submittedName>
        <fullName evidence="3">YjiH family protein</fullName>
    </submittedName>
</protein>
<keyword evidence="1" id="KW-0472">Membrane</keyword>
<organism evidence="3 4">
    <name type="scientific">Aliicoccus persicus</name>
    <dbReference type="NCBI Taxonomy" id="930138"/>
    <lineage>
        <taxon>Bacteria</taxon>
        <taxon>Bacillati</taxon>
        <taxon>Bacillota</taxon>
        <taxon>Bacilli</taxon>
        <taxon>Bacillales</taxon>
        <taxon>Staphylococcaceae</taxon>
        <taxon>Aliicoccus</taxon>
    </lineage>
</organism>
<evidence type="ECO:0000259" key="2">
    <source>
        <dbReference type="Pfam" id="PF07670"/>
    </source>
</evidence>
<feature type="transmembrane region" description="Helical" evidence="1">
    <location>
        <begin position="421"/>
        <end position="442"/>
    </location>
</feature>
<proteinExistence type="predicted"/>
<feature type="transmembrane region" description="Helical" evidence="1">
    <location>
        <begin position="7"/>
        <end position="25"/>
    </location>
</feature>
<sequence length="443" mass="48707">MHKASTYLKFIIPSLLGLFFFLMPISTEDGTSIPIAIMANWLLEVLGNDITVILVTLIVVITTVLTVLFSFNIIKVKNELLNSLFNVSIMWVIIRLIAGIFALMAFFYVGPEIIVSADTGNLMLRDLLPTLFSVFLFAGLLLPLLLNYGLIEFIGTFFTKVMRPLFTLPGRSTVDNLASWVGDGTVGVLLTAGQYEKGLYSLREASVIATTFSVVSISFSIVVLEYIGLMNYFGLFYGTIILCGIVCALIMPRIPPLSMIKDTYYVEGVDLNEEVPKNHSMFSWALTSALDKAKKADGFNGYARESIKTVCEMLFTVLPVVMAIGTLGTVVAEGTPVFEYLGAPLVPILEFMNVPEAYRAAETIFVGFIDMFLPAVFIADVESEMTRFIIGTLSITQLIYLSEVGGVILASKIPIGIGKLFIIFLLRTIISLPIIILVAHLIF</sequence>
<dbReference type="Proteomes" id="UP000763505">
    <property type="component" value="Unassembled WGS sequence"/>
</dbReference>
<feature type="transmembrane region" description="Helical" evidence="1">
    <location>
        <begin position="130"/>
        <end position="154"/>
    </location>
</feature>
<keyword evidence="1" id="KW-0812">Transmembrane</keyword>
<feature type="transmembrane region" description="Helical" evidence="1">
    <location>
        <begin position="50"/>
        <end position="71"/>
    </location>
</feature>
<feature type="transmembrane region" description="Helical" evidence="1">
    <location>
        <begin position="314"/>
        <end position="338"/>
    </location>
</feature>
<feature type="domain" description="Nucleoside transporter/FeoB GTPase Gate" evidence="2">
    <location>
        <begin position="130"/>
        <end position="228"/>
    </location>
</feature>
<feature type="transmembrane region" description="Helical" evidence="1">
    <location>
        <begin position="233"/>
        <end position="251"/>
    </location>
</feature>
<feature type="transmembrane region" description="Helical" evidence="1">
    <location>
        <begin position="358"/>
        <end position="381"/>
    </location>
</feature>
<dbReference type="AlphaFoldDB" id="A0A921DXF0"/>
<feature type="transmembrane region" description="Helical" evidence="1">
    <location>
        <begin position="388"/>
        <end position="409"/>
    </location>
</feature>
<evidence type="ECO:0000313" key="4">
    <source>
        <dbReference type="Proteomes" id="UP000763505"/>
    </source>
</evidence>
<name>A0A921DXF0_9STAP</name>
<comment type="caution">
    <text evidence="3">The sequence shown here is derived from an EMBL/GenBank/DDBJ whole genome shotgun (WGS) entry which is preliminary data.</text>
</comment>